<accession>A0A652YX14</accession>
<proteinExistence type="predicted"/>
<reference evidence="1" key="1">
    <citation type="submission" date="2019-07" db="EMBL/GenBank/DDBJ databases">
        <title>Genomic Encyclopedia of Type Strains, Phase IV (KMG-IV): sequencing the most valuable type-strain genomes for metagenomic binning, comparative biology and taxonomic classification.</title>
        <authorList>
            <person name="Goeker M."/>
        </authorList>
    </citation>
    <scope>NUCLEOTIDE SEQUENCE</scope>
    <source>
        <strain evidence="1">DSM 44596</strain>
    </source>
</reference>
<organism evidence="1">
    <name type="scientific">Nocardia globerula</name>
    <dbReference type="NCBI Taxonomy" id="1818"/>
    <lineage>
        <taxon>Bacteria</taxon>
        <taxon>Bacillati</taxon>
        <taxon>Actinomycetota</taxon>
        <taxon>Actinomycetes</taxon>
        <taxon>Mycobacteriales</taxon>
        <taxon>Nocardiaceae</taxon>
        <taxon>Nocardia</taxon>
    </lineage>
</organism>
<comment type="caution">
    <text evidence="1">The sequence shown here is derived from an EMBL/GenBank/DDBJ whole genome shotgun (WGS) entry which is preliminary data.</text>
</comment>
<dbReference type="EMBL" id="VNIQ01000001">
    <property type="protein sequence ID" value="TYQ08020.1"/>
    <property type="molecule type" value="Genomic_DNA"/>
</dbReference>
<protein>
    <submittedName>
        <fullName evidence="1">Uncharacterized protein</fullName>
    </submittedName>
</protein>
<evidence type="ECO:0000313" key="1">
    <source>
        <dbReference type="EMBL" id="TYQ08020.1"/>
    </source>
</evidence>
<dbReference type="AlphaFoldDB" id="A0A652YX14"/>
<gene>
    <name evidence="1" type="ORF">FNL38_101387</name>
</gene>
<sequence length="85" mass="8941">MTRKVDAKTLVGVLGMVAALTLALVCWRSGLTTSTFGPIIEGAPSFEGTHYDGLWISGAGLALLLAGLMAIDVTRRLRMAYVASD</sequence>
<name>A0A652YX14_NOCGL</name>